<comment type="caution">
    <text evidence="2">The sequence shown here is derived from an EMBL/GenBank/DDBJ whole genome shotgun (WGS) entry which is preliminary data.</text>
</comment>
<protein>
    <recommendedName>
        <fullName evidence="1">Streptomycin biosynthesis protein StrF domain-containing protein</fullName>
    </recommendedName>
</protein>
<proteinExistence type="predicted"/>
<dbReference type="Pfam" id="PF13712">
    <property type="entry name" value="Glyco_tranf_2_5"/>
    <property type="match status" value="1"/>
</dbReference>
<evidence type="ECO:0000313" key="3">
    <source>
        <dbReference type="Proteomes" id="UP000310477"/>
    </source>
</evidence>
<accession>A0A4U1CBH7</accession>
<name>A0A4U1CBH7_9SPHI</name>
<sequence length="295" mass="33809">MISIIICSVSEEMLANVSLNIDETIGVPYEIIAYNNSTGNKGICEVYNNGANKAKFEILCFMHEDIAYRTSNWGKLLVDTFKKNTSIGVLGVVGSSYKSLAPSGWGADSNHGTTTFSNYIQCYKKSDKEKELIYNNPKGTSPAEVVVLDGLWLSTTRTIALARPFDEKLLEGFHCYDIDFCLNVGREYGVFVTYDILIEHFSEGSYDAKWLEDTLKIQNKWENILPKFVDNITNDEQYKIEKRAFKRFIVSLVESKKTYLEILSYLKKFKNSKVMSNALKYKLWYYVLKYKVESK</sequence>
<dbReference type="EMBL" id="SWBO01000001">
    <property type="protein sequence ID" value="TKC03262.1"/>
    <property type="molecule type" value="Genomic_DNA"/>
</dbReference>
<dbReference type="InterPro" id="IPR029044">
    <property type="entry name" value="Nucleotide-diphossugar_trans"/>
</dbReference>
<dbReference type="Proteomes" id="UP000310477">
    <property type="component" value="Unassembled WGS sequence"/>
</dbReference>
<dbReference type="Gene3D" id="3.90.550.10">
    <property type="entry name" value="Spore Coat Polysaccharide Biosynthesis Protein SpsA, Chain A"/>
    <property type="match status" value="1"/>
</dbReference>
<dbReference type="InterPro" id="IPR059123">
    <property type="entry name" value="StrF_dom"/>
</dbReference>
<dbReference type="RefSeq" id="WP_136873699.1">
    <property type="nucleotide sequence ID" value="NZ_SWBO01000001.1"/>
</dbReference>
<dbReference type="OrthoDB" id="7851643at2"/>
<dbReference type="SUPFAM" id="SSF53448">
    <property type="entry name" value="Nucleotide-diphospho-sugar transferases"/>
    <property type="match status" value="1"/>
</dbReference>
<reference evidence="2 3" key="1">
    <citation type="submission" date="2019-04" db="EMBL/GenBank/DDBJ databases">
        <title>Pedobacter sp. AR-2-6 sp. nov., isolated from Arctic soil.</title>
        <authorList>
            <person name="Dahal R.H."/>
            <person name="Kim D.-U."/>
        </authorList>
    </citation>
    <scope>NUCLEOTIDE SEQUENCE [LARGE SCALE GENOMIC DNA]</scope>
    <source>
        <strain evidence="2 3">AR-2-6</strain>
    </source>
</reference>
<feature type="domain" description="Streptomycin biosynthesis protein StrF" evidence="1">
    <location>
        <begin position="4"/>
        <end position="192"/>
    </location>
</feature>
<organism evidence="2 3">
    <name type="scientific">Pedobacter cryotolerans</name>
    <dbReference type="NCBI Taxonomy" id="2571270"/>
    <lineage>
        <taxon>Bacteria</taxon>
        <taxon>Pseudomonadati</taxon>
        <taxon>Bacteroidota</taxon>
        <taxon>Sphingobacteriia</taxon>
        <taxon>Sphingobacteriales</taxon>
        <taxon>Sphingobacteriaceae</taxon>
        <taxon>Pedobacter</taxon>
    </lineage>
</organism>
<dbReference type="AlphaFoldDB" id="A0A4U1CBH7"/>
<evidence type="ECO:0000259" key="1">
    <source>
        <dbReference type="Pfam" id="PF13712"/>
    </source>
</evidence>
<gene>
    <name evidence="2" type="ORF">FA045_01445</name>
</gene>
<keyword evidence="3" id="KW-1185">Reference proteome</keyword>
<evidence type="ECO:0000313" key="2">
    <source>
        <dbReference type="EMBL" id="TKC03262.1"/>
    </source>
</evidence>